<sequence length="462" mass="49966">MDRMGETLTRGGVLGTLRTVTSLAEEHVKPAVRWSIGHALPRAVLRLAARRGDLQGRITVEASTGADLTGLFDEIRARGPLAATKIGHTTTRHEVVRAVLSDDAFVTARPRFGAGILGKLAAWSATDVMHPVQPPSLLAVEPPAHTRYRKLVTRVFTARAVEQLRVRTQQIADDLLDGLDPASPVDLIETYCGLLPVTVISEILGVPPQERATVLALGAAAAPSLDLGLSWRVFRDVETTLSSFDTWLSRHLDALRANPGDNLLSRLITAREDGAGLSERELKATAGLVLAAGFETTVNLLGNGISLLTRHPAQLDLLRARPELWGNAVDEVLRHDPPVLLTGRMCARDTTVAGIPVRRGQLVTTVLAGANRDPSVFEDPSVFDVSRANARDHVSFGAGRHYCLGAQLARMEGEIGLRTIFDRFPDLAPLPGARRRPTRILRGFERLPASLTQPDASSTRRA</sequence>
<keyword evidence="6 7" id="KW-0503">Monooxygenase</keyword>
<keyword evidence="5 7" id="KW-0408">Iron</keyword>
<dbReference type="InterPro" id="IPR036396">
    <property type="entry name" value="Cyt_P450_sf"/>
</dbReference>
<evidence type="ECO:0000313" key="9">
    <source>
        <dbReference type="Proteomes" id="UP000199682"/>
    </source>
</evidence>
<evidence type="ECO:0000256" key="5">
    <source>
        <dbReference type="ARBA" id="ARBA00023004"/>
    </source>
</evidence>
<organism evidence="8 9">
    <name type="scientific">Lentzea albidocapillata subsp. violacea</name>
    <dbReference type="NCBI Taxonomy" id="128104"/>
    <lineage>
        <taxon>Bacteria</taxon>
        <taxon>Bacillati</taxon>
        <taxon>Actinomycetota</taxon>
        <taxon>Actinomycetes</taxon>
        <taxon>Pseudonocardiales</taxon>
        <taxon>Pseudonocardiaceae</taxon>
        <taxon>Lentzea</taxon>
    </lineage>
</organism>
<name>A0A1G9QRE9_9PSEU</name>
<dbReference type="GO" id="GO:0020037">
    <property type="term" value="F:heme binding"/>
    <property type="evidence" value="ECO:0007669"/>
    <property type="project" value="InterPro"/>
</dbReference>
<dbReference type="PANTHER" id="PTHR46696:SF4">
    <property type="entry name" value="BIOTIN BIOSYNTHESIS CYTOCHROME P450"/>
    <property type="match status" value="1"/>
</dbReference>
<evidence type="ECO:0000256" key="2">
    <source>
        <dbReference type="ARBA" id="ARBA00022617"/>
    </source>
</evidence>
<dbReference type="Gene3D" id="1.10.630.10">
    <property type="entry name" value="Cytochrome P450"/>
    <property type="match status" value="1"/>
</dbReference>
<evidence type="ECO:0000256" key="6">
    <source>
        <dbReference type="ARBA" id="ARBA00023033"/>
    </source>
</evidence>
<keyword evidence="4 7" id="KW-0560">Oxidoreductase</keyword>
<dbReference type="GO" id="GO:0005506">
    <property type="term" value="F:iron ion binding"/>
    <property type="evidence" value="ECO:0007669"/>
    <property type="project" value="InterPro"/>
</dbReference>
<evidence type="ECO:0000256" key="4">
    <source>
        <dbReference type="ARBA" id="ARBA00023002"/>
    </source>
</evidence>
<protein>
    <recommendedName>
        <fullName evidence="10">Cytochrome P450</fullName>
    </recommendedName>
</protein>
<dbReference type="FunFam" id="1.10.630.10:FF:000018">
    <property type="entry name" value="Cytochrome P450 monooxygenase"/>
    <property type="match status" value="1"/>
</dbReference>
<keyword evidence="2 7" id="KW-0349">Heme</keyword>
<dbReference type="GO" id="GO:0008395">
    <property type="term" value="F:steroid hydroxylase activity"/>
    <property type="evidence" value="ECO:0007669"/>
    <property type="project" value="TreeGrafter"/>
</dbReference>
<dbReference type="InterPro" id="IPR002397">
    <property type="entry name" value="Cyt_P450_B"/>
</dbReference>
<dbReference type="PRINTS" id="PR00385">
    <property type="entry name" value="P450"/>
</dbReference>
<evidence type="ECO:0000256" key="7">
    <source>
        <dbReference type="RuleBase" id="RU000461"/>
    </source>
</evidence>
<evidence type="ECO:0000313" key="8">
    <source>
        <dbReference type="EMBL" id="SDM13609.1"/>
    </source>
</evidence>
<dbReference type="PRINTS" id="PR00359">
    <property type="entry name" value="BP450"/>
</dbReference>
<proteinExistence type="inferred from homology"/>
<accession>A0A1G9QRE9</accession>
<comment type="similarity">
    <text evidence="1 7">Belongs to the cytochrome P450 family.</text>
</comment>
<dbReference type="AlphaFoldDB" id="A0A1G9QRE9"/>
<dbReference type="Pfam" id="PF00067">
    <property type="entry name" value="p450"/>
    <property type="match status" value="1"/>
</dbReference>
<dbReference type="SUPFAM" id="SSF48264">
    <property type="entry name" value="Cytochrome P450"/>
    <property type="match status" value="1"/>
</dbReference>
<dbReference type="EMBL" id="FNET01000017">
    <property type="protein sequence ID" value="SDM13609.1"/>
    <property type="molecule type" value="Genomic_DNA"/>
</dbReference>
<dbReference type="GO" id="GO:0006707">
    <property type="term" value="P:cholesterol catabolic process"/>
    <property type="evidence" value="ECO:0007669"/>
    <property type="project" value="TreeGrafter"/>
</dbReference>
<dbReference type="PANTHER" id="PTHR46696">
    <property type="entry name" value="P450, PUTATIVE (EUROFUNG)-RELATED"/>
    <property type="match status" value="1"/>
</dbReference>
<dbReference type="GO" id="GO:0036199">
    <property type="term" value="F:cholest-4-en-3-one 26-monooxygenase activity"/>
    <property type="evidence" value="ECO:0007669"/>
    <property type="project" value="TreeGrafter"/>
</dbReference>
<dbReference type="InterPro" id="IPR017972">
    <property type="entry name" value="Cyt_P450_CS"/>
</dbReference>
<keyword evidence="3 7" id="KW-0479">Metal-binding</keyword>
<dbReference type="CDD" id="cd20625">
    <property type="entry name" value="CYP164-like"/>
    <property type="match status" value="1"/>
</dbReference>
<reference evidence="9" key="1">
    <citation type="submission" date="2016-10" db="EMBL/GenBank/DDBJ databases">
        <authorList>
            <person name="Varghese N."/>
            <person name="Submissions S."/>
        </authorList>
    </citation>
    <scope>NUCLEOTIDE SEQUENCE [LARGE SCALE GENOMIC DNA]</scope>
    <source>
        <strain evidence="9">DSM 44796</strain>
    </source>
</reference>
<evidence type="ECO:0000256" key="1">
    <source>
        <dbReference type="ARBA" id="ARBA00010617"/>
    </source>
</evidence>
<gene>
    <name evidence="8" type="ORF">SAMN04488074_11735</name>
</gene>
<evidence type="ECO:0008006" key="10">
    <source>
        <dbReference type="Google" id="ProtNLM"/>
    </source>
</evidence>
<evidence type="ECO:0000256" key="3">
    <source>
        <dbReference type="ARBA" id="ARBA00022723"/>
    </source>
</evidence>
<dbReference type="InterPro" id="IPR001128">
    <property type="entry name" value="Cyt_P450"/>
</dbReference>
<dbReference type="Proteomes" id="UP000199682">
    <property type="component" value="Unassembled WGS sequence"/>
</dbReference>
<dbReference type="PROSITE" id="PS00086">
    <property type="entry name" value="CYTOCHROME_P450"/>
    <property type="match status" value="1"/>
</dbReference>